<dbReference type="EMBL" id="GECZ01005603">
    <property type="protein sequence ID" value="JAS64166.1"/>
    <property type="molecule type" value="Transcribed_RNA"/>
</dbReference>
<gene>
    <name evidence="1" type="ORF">g.9934</name>
</gene>
<evidence type="ECO:0000313" key="1">
    <source>
        <dbReference type="EMBL" id="JAS64166.1"/>
    </source>
</evidence>
<dbReference type="AlphaFoldDB" id="A0A1B6GP05"/>
<organism evidence="1">
    <name type="scientific">Cuerna arida</name>
    <dbReference type="NCBI Taxonomy" id="1464854"/>
    <lineage>
        <taxon>Eukaryota</taxon>
        <taxon>Metazoa</taxon>
        <taxon>Ecdysozoa</taxon>
        <taxon>Arthropoda</taxon>
        <taxon>Hexapoda</taxon>
        <taxon>Insecta</taxon>
        <taxon>Pterygota</taxon>
        <taxon>Neoptera</taxon>
        <taxon>Paraneoptera</taxon>
        <taxon>Hemiptera</taxon>
        <taxon>Auchenorrhyncha</taxon>
        <taxon>Membracoidea</taxon>
        <taxon>Cicadellidae</taxon>
        <taxon>Cicadellinae</taxon>
        <taxon>Proconiini</taxon>
        <taxon>Cuerna</taxon>
    </lineage>
</organism>
<proteinExistence type="predicted"/>
<name>A0A1B6GP05_9HEMI</name>
<sequence length="101" mass="11526">MLQLKISLIYYKIRIPGYEDDGERDFNEWTTADANSCEKLTYGKIVMTISHHALEQNEDGSDDEALNTGHVVSHKDPTEAFDVALRYIEQQDTSTPADLKY</sequence>
<reference evidence="1" key="1">
    <citation type="submission" date="2015-11" db="EMBL/GenBank/DDBJ databases">
        <title>De novo transcriptome assembly of four potential Pierce s Disease insect vectors from Arizona vineyards.</title>
        <authorList>
            <person name="Tassone E.E."/>
        </authorList>
    </citation>
    <scope>NUCLEOTIDE SEQUENCE</scope>
</reference>
<protein>
    <submittedName>
        <fullName evidence="1">Uncharacterized protein</fullName>
    </submittedName>
</protein>
<accession>A0A1B6GP05</accession>